<keyword evidence="3" id="KW-1185">Reference proteome</keyword>
<keyword evidence="1" id="KW-1133">Transmembrane helix</keyword>
<dbReference type="EMBL" id="KN817523">
    <property type="protein sequence ID" value="KJA27627.1"/>
    <property type="molecule type" value="Genomic_DNA"/>
</dbReference>
<accession>A0A0D2LJ21</accession>
<sequence length="51" mass="6280">MAWFFVLTLSLWLLVIIFKFWTYCGTFINAFIKRIRFVRFQRLKLKTEVSS</sequence>
<gene>
    <name evidence="2" type="ORF">HYPSUDRAFT_34744</name>
</gene>
<evidence type="ECO:0000313" key="3">
    <source>
        <dbReference type="Proteomes" id="UP000054270"/>
    </source>
</evidence>
<protein>
    <submittedName>
        <fullName evidence="2">Uncharacterized protein</fullName>
    </submittedName>
</protein>
<keyword evidence="1" id="KW-0812">Transmembrane</keyword>
<reference evidence="3" key="1">
    <citation type="submission" date="2014-04" db="EMBL/GenBank/DDBJ databases">
        <title>Evolutionary Origins and Diversification of the Mycorrhizal Mutualists.</title>
        <authorList>
            <consortium name="DOE Joint Genome Institute"/>
            <consortium name="Mycorrhizal Genomics Consortium"/>
            <person name="Kohler A."/>
            <person name="Kuo A."/>
            <person name="Nagy L.G."/>
            <person name="Floudas D."/>
            <person name="Copeland A."/>
            <person name="Barry K.W."/>
            <person name="Cichocki N."/>
            <person name="Veneault-Fourrey C."/>
            <person name="LaButti K."/>
            <person name="Lindquist E.A."/>
            <person name="Lipzen A."/>
            <person name="Lundell T."/>
            <person name="Morin E."/>
            <person name="Murat C."/>
            <person name="Riley R."/>
            <person name="Ohm R."/>
            <person name="Sun H."/>
            <person name="Tunlid A."/>
            <person name="Henrissat B."/>
            <person name="Grigoriev I.V."/>
            <person name="Hibbett D.S."/>
            <person name="Martin F."/>
        </authorList>
    </citation>
    <scope>NUCLEOTIDE SEQUENCE [LARGE SCALE GENOMIC DNA]</scope>
    <source>
        <strain evidence="3">FD-334 SS-4</strain>
    </source>
</reference>
<evidence type="ECO:0000256" key="1">
    <source>
        <dbReference type="SAM" id="Phobius"/>
    </source>
</evidence>
<proteinExistence type="predicted"/>
<dbReference type="Proteomes" id="UP000054270">
    <property type="component" value="Unassembled WGS sequence"/>
</dbReference>
<name>A0A0D2LJ21_HYPSF</name>
<evidence type="ECO:0000313" key="2">
    <source>
        <dbReference type="EMBL" id="KJA27627.1"/>
    </source>
</evidence>
<dbReference type="AlphaFoldDB" id="A0A0D2LJ21"/>
<keyword evidence="1" id="KW-0472">Membrane</keyword>
<feature type="transmembrane region" description="Helical" evidence="1">
    <location>
        <begin position="12"/>
        <end position="32"/>
    </location>
</feature>
<organism evidence="2 3">
    <name type="scientific">Hypholoma sublateritium (strain FD-334 SS-4)</name>
    <dbReference type="NCBI Taxonomy" id="945553"/>
    <lineage>
        <taxon>Eukaryota</taxon>
        <taxon>Fungi</taxon>
        <taxon>Dikarya</taxon>
        <taxon>Basidiomycota</taxon>
        <taxon>Agaricomycotina</taxon>
        <taxon>Agaricomycetes</taxon>
        <taxon>Agaricomycetidae</taxon>
        <taxon>Agaricales</taxon>
        <taxon>Agaricineae</taxon>
        <taxon>Strophariaceae</taxon>
        <taxon>Hypholoma</taxon>
    </lineage>
</organism>